<feature type="transmembrane region" description="Helical" evidence="7">
    <location>
        <begin position="165"/>
        <end position="185"/>
    </location>
</feature>
<keyword evidence="3 7" id="KW-0812">Transmembrane</keyword>
<dbReference type="Proteomes" id="UP000271031">
    <property type="component" value="Unassembled WGS sequence"/>
</dbReference>
<evidence type="ECO:0000256" key="1">
    <source>
        <dbReference type="ARBA" id="ARBA00004651"/>
    </source>
</evidence>
<evidence type="ECO:0000256" key="2">
    <source>
        <dbReference type="ARBA" id="ARBA00022475"/>
    </source>
</evidence>
<evidence type="ECO:0000256" key="5">
    <source>
        <dbReference type="ARBA" id="ARBA00023136"/>
    </source>
</evidence>
<sequence length="249" mass="27112">MTDDLVMDTCLLAGETMLKNGGETYRAEETMALIAKAAGMESVNSSVTPTSIILSYRCGDRDHTRMIRIYDRTFDLNKVTLINEVSRQYVSGKITLLQSYQRLREIDQKRPLYPVWLQHTAAGLASGSFAILIGGDLYDFIPTAIAGTLVNIGATLIPSFLQVKFFAEFLAGFIGGLFVLLSFVLIPSLHFNSMIISAMLPLFPGVAVTNSLRDLMAGDLMAGMARGVEAMLTALSVAVATVIIISFLR</sequence>
<dbReference type="OrthoDB" id="9813917at2"/>
<evidence type="ECO:0000256" key="6">
    <source>
        <dbReference type="ARBA" id="ARBA00034125"/>
    </source>
</evidence>
<feature type="transmembrane region" description="Helical" evidence="7">
    <location>
        <begin position="230"/>
        <end position="248"/>
    </location>
</feature>
<dbReference type="AlphaFoldDB" id="A0A3M8D429"/>
<evidence type="ECO:0000256" key="7">
    <source>
        <dbReference type="SAM" id="Phobius"/>
    </source>
</evidence>
<feature type="domain" description="Threonine/serine exporter-like N-terminal" evidence="8">
    <location>
        <begin position="8"/>
        <end position="247"/>
    </location>
</feature>
<comment type="similarity">
    <text evidence="6">Belongs to the ThrE exporter (TC 2.A.79) family.</text>
</comment>
<evidence type="ECO:0000256" key="3">
    <source>
        <dbReference type="ARBA" id="ARBA00022692"/>
    </source>
</evidence>
<dbReference type="EMBL" id="RHHQ01000019">
    <property type="protein sequence ID" value="RNB82840.1"/>
    <property type="molecule type" value="Genomic_DNA"/>
</dbReference>
<keyword evidence="4 7" id="KW-1133">Transmembrane helix</keyword>
<gene>
    <name evidence="9" type="ORF">EDM56_22975</name>
</gene>
<dbReference type="GO" id="GO:0005886">
    <property type="term" value="C:plasma membrane"/>
    <property type="evidence" value="ECO:0007669"/>
    <property type="project" value="UniProtKB-SubCell"/>
</dbReference>
<dbReference type="InterPro" id="IPR010619">
    <property type="entry name" value="ThrE-like_N"/>
</dbReference>
<comment type="subcellular location">
    <subcellularLocation>
        <location evidence="1">Cell membrane</location>
        <topology evidence="1">Multi-pass membrane protein</topology>
    </subcellularLocation>
</comment>
<accession>A0A3M8D429</accession>
<dbReference type="GO" id="GO:0015744">
    <property type="term" value="P:succinate transport"/>
    <property type="evidence" value="ECO:0007669"/>
    <property type="project" value="TreeGrafter"/>
</dbReference>
<evidence type="ECO:0000313" key="10">
    <source>
        <dbReference type="Proteomes" id="UP000271031"/>
    </source>
</evidence>
<feature type="transmembrane region" description="Helical" evidence="7">
    <location>
        <begin position="112"/>
        <end position="134"/>
    </location>
</feature>
<keyword evidence="2" id="KW-1003">Cell membrane</keyword>
<protein>
    <submittedName>
        <fullName evidence="9">Threonine/serine exporter</fullName>
    </submittedName>
</protein>
<dbReference type="InterPro" id="IPR050539">
    <property type="entry name" value="ThrE_Dicarb/AminoAcid_Exp"/>
</dbReference>
<dbReference type="PANTHER" id="PTHR34390:SF2">
    <property type="entry name" value="SUCCINATE TRANSPORTER SUBUNIT YJJP-RELATED"/>
    <property type="match status" value="1"/>
</dbReference>
<evidence type="ECO:0000313" key="9">
    <source>
        <dbReference type="EMBL" id="RNB82840.1"/>
    </source>
</evidence>
<dbReference type="RefSeq" id="WP_122920337.1">
    <property type="nucleotide sequence ID" value="NZ_RHHQ01000019.1"/>
</dbReference>
<feature type="transmembrane region" description="Helical" evidence="7">
    <location>
        <begin position="140"/>
        <end position="158"/>
    </location>
</feature>
<dbReference type="PANTHER" id="PTHR34390">
    <property type="entry name" value="UPF0442 PROTEIN YJJB-RELATED"/>
    <property type="match status" value="1"/>
</dbReference>
<comment type="caution">
    <text evidence="9">The sequence shown here is derived from an EMBL/GenBank/DDBJ whole genome shotgun (WGS) entry which is preliminary data.</text>
</comment>
<keyword evidence="10" id="KW-1185">Reference proteome</keyword>
<organism evidence="9 10">
    <name type="scientific">Brevibacillus fluminis</name>
    <dbReference type="NCBI Taxonomy" id="511487"/>
    <lineage>
        <taxon>Bacteria</taxon>
        <taxon>Bacillati</taxon>
        <taxon>Bacillota</taxon>
        <taxon>Bacilli</taxon>
        <taxon>Bacillales</taxon>
        <taxon>Paenibacillaceae</taxon>
        <taxon>Brevibacillus</taxon>
    </lineage>
</organism>
<name>A0A3M8D429_9BACL</name>
<reference evidence="9 10" key="1">
    <citation type="submission" date="2018-10" db="EMBL/GenBank/DDBJ databases">
        <title>Phylogenomics of Brevibacillus.</title>
        <authorList>
            <person name="Dunlap C."/>
        </authorList>
    </citation>
    <scope>NUCLEOTIDE SEQUENCE [LARGE SCALE GENOMIC DNA]</scope>
    <source>
        <strain evidence="9 10">JCM 15716</strain>
    </source>
</reference>
<proteinExistence type="inferred from homology"/>
<keyword evidence="5 7" id="KW-0472">Membrane</keyword>
<evidence type="ECO:0000259" key="8">
    <source>
        <dbReference type="Pfam" id="PF06738"/>
    </source>
</evidence>
<dbReference type="GO" id="GO:0022857">
    <property type="term" value="F:transmembrane transporter activity"/>
    <property type="evidence" value="ECO:0007669"/>
    <property type="project" value="InterPro"/>
</dbReference>
<evidence type="ECO:0000256" key="4">
    <source>
        <dbReference type="ARBA" id="ARBA00022989"/>
    </source>
</evidence>
<dbReference type="Pfam" id="PF06738">
    <property type="entry name" value="ThrE"/>
    <property type="match status" value="1"/>
</dbReference>